<gene>
    <name evidence="1" type="ORF">ACAOBT_LOCUS21700</name>
</gene>
<protein>
    <submittedName>
        <fullName evidence="1">Uncharacterized protein</fullName>
    </submittedName>
</protein>
<dbReference type="AlphaFoldDB" id="A0A9P0LFF8"/>
<dbReference type="EMBL" id="CAKOFQ010007182">
    <property type="protein sequence ID" value="CAH1993741.1"/>
    <property type="molecule type" value="Genomic_DNA"/>
</dbReference>
<dbReference type="Proteomes" id="UP001152888">
    <property type="component" value="Unassembled WGS sequence"/>
</dbReference>
<organism evidence="1 2">
    <name type="scientific">Acanthoscelides obtectus</name>
    <name type="common">Bean weevil</name>
    <name type="synonym">Bruchus obtectus</name>
    <dbReference type="NCBI Taxonomy" id="200917"/>
    <lineage>
        <taxon>Eukaryota</taxon>
        <taxon>Metazoa</taxon>
        <taxon>Ecdysozoa</taxon>
        <taxon>Arthropoda</taxon>
        <taxon>Hexapoda</taxon>
        <taxon>Insecta</taxon>
        <taxon>Pterygota</taxon>
        <taxon>Neoptera</taxon>
        <taxon>Endopterygota</taxon>
        <taxon>Coleoptera</taxon>
        <taxon>Polyphaga</taxon>
        <taxon>Cucujiformia</taxon>
        <taxon>Chrysomeloidea</taxon>
        <taxon>Chrysomelidae</taxon>
        <taxon>Bruchinae</taxon>
        <taxon>Bruchini</taxon>
        <taxon>Acanthoscelides</taxon>
    </lineage>
</organism>
<evidence type="ECO:0000313" key="2">
    <source>
        <dbReference type="Proteomes" id="UP001152888"/>
    </source>
</evidence>
<evidence type="ECO:0000313" key="1">
    <source>
        <dbReference type="EMBL" id="CAH1993741.1"/>
    </source>
</evidence>
<proteinExistence type="predicted"/>
<accession>A0A9P0LFF8</accession>
<name>A0A9P0LFF8_ACAOB</name>
<comment type="caution">
    <text evidence="1">The sequence shown here is derived from an EMBL/GenBank/DDBJ whole genome shotgun (WGS) entry which is preliminary data.</text>
</comment>
<sequence length="51" mass="5799">MNNIGYRGRQMMNALQPRDEVDDQKNTNVSTSLTCSTLNKESDTDSFLLFV</sequence>
<reference evidence="1" key="1">
    <citation type="submission" date="2022-03" db="EMBL/GenBank/DDBJ databases">
        <authorList>
            <person name="Sayadi A."/>
        </authorList>
    </citation>
    <scope>NUCLEOTIDE SEQUENCE</scope>
</reference>
<keyword evidence="2" id="KW-1185">Reference proteome</keyword>